<feature type="region of interest" description="Disordered" evidence="16">
    <location>
        <begin position="1527"/>
        <end position="1550"/>
    </location>
</feature>
<evidence type="ECO:0000256" key="3">
    <source>
        <dbReference type="ARBA" id="ARBA00022723"/>
    </source>
</evidence>
<evidence type="ECO:0000256" key="6">
    <source>
        <dbReference type="ARBA" id="ARBA00022853"/>
    </source>
</evidence>
<feature type="region of interest" description="Disordered" evidence="16">
    <location>
        <begin position="1230"/>
        <end position="1274"/>
    </location>
</feature>
<dbReference type="GO" id="GO:0000118">
    <property type="term" value="C:histone deacetylase complex"/>
    <property type="evidence" value="ECO:0007669"/>
    <property type="project" value="TreeGrafter"/>
</dbReference>
<proteinExistence type="inferred from homology"/>
<evidence type="ECO:0000256" key="16">
    <source>
        <dbReference type="SAM" id="MobiDB-lite"/>
    </source>
</evidence>
<feature type="compositionally biased region" description="Basic residues" evidence="16">
    <location>
        <begin position="371"/>
        <end position="383"/>
    </location>
</feature>
<dbReference type="PANTHER" id="PTHR12549:SF38">
    <property type="entry name" value="JMJC DOMAIN-CONTAINING HISTONE DEMETHYLASE 2, ISOFORM A"/>
    <property type="match status" value="1"/>
</dbReference>
<dbReference type="Pfam" id="PF02373">
    <property type="entry name" value="JmjC"/>
    <property type="match status" value="1"/>
</dbReference>
<feature type="compositionally biased region" description="Basic and acidic residues" evidence="16">
    <location>
        <begin position="756"/>
        <end position="771"/>
    </location>
</feature>
<feature type="compositionally biased region" description="Basic and acidic residues" evidence="16">
    <location>
        <begin position="557"/>
        <end position="577"/>
    </location>
</feature>
<dbReference type="InterPro" id="IPR054503">
    <property type="entry name" value="KDM3AB_Tudor"/>
</dbReference>
<dbReference type="Pfam" id="PF22987">
    <property type="entry name" value="Tudor_KDM3B"/>
    <property type="match status" value="1"/>
</dbReference>
<feature type="compositionally biased region" description="Basic residues" evidence="16">
    <location>
        <begin position="1643"/>
        <end position="1652"/>
    </location>
</feature>
<evidence type="ECO:0000256" key="11">
    <source>
        <dbReference type="ARBA" id="ARBA00023163"/>
    </source>
</evidence>
<keyword evidence="4" id="KW-0863">Zinc-finger</keyword>
<feature type="region of interest" description="Disordered" evidence="16">
    <location>
        <begin position="1385"/>
        <end position="1450"/>
    </location>
</feature>
<dbReference type="GO" id="GO:0031490">
    <property type="term" value="F:chromatin DNA binding"/>
    <property type="evidence" value="ECO:0007669"/>
    <property type="project" value="TreeGrafter"/>
</dbReference>
<evidence type="ECO:0000256" key="4">
    <source>
        <dbReference type="ARBA" id="ARBA00022771"/>
    </source>
</evidence>
<dbReference type="GO" id="GO:0140683">
    <property type="term" value="F:histone H3K9me/H3K9me2 demethylase activity"/>
    <property type="evidence" value="ECO:0007669"/>
    <property type="project" value="UniProtKB-EC"/>
</dbReference>
<dbReference type="GO" id="GO:0003712">
    <property type="term" value="F:transcription coregulator activity"/>
    <property type="evidence" value="ECO:0007669"/>
    <property type="project" value="TreeGrafter"/>
</dbReference>
<feature type="compositionally biased region" description="Polar residues" evidence="16">
    <location>
        <begin position="1567"/>
        <end position="1585"/>
    </location>
</feature>
<keyword evidence="6" id="KW-0156">Chromatin regulator</keyword>
<dbReference type="GO" id="GO:0008270">
    <property type="term" value="F:zinc ion binding"/>
    <property type="evidence" value="ECO:0007669"/>
    <property type="project" value="UniProtKB-KW"/>
</dbReference>
<dbReference type="EMBL" id="HACG01044861">
    <property type="protein sequence ID" value="CEK91726.1"/>
    <property type="molecule type" value="Transcribed_RNA"/>
</dbReference>
<evidence type="ECO:0000256" key="10">
    <source>
        <dbReference type="ARBA" id="ARBA00023015"/>
    </source>
</evidence>
<feature type="region of interest" description="Disordered" evidence="16">
    <location>
        <begin position="550"/>
        <end position="580"/>
    </location>
</feature>
<comment type="similarity">
    <text evidence="13">Belongs to the JHDM2 histone demethylase family.</text>
</comment>
<feature type="compositionally biased region" description="Low complexity" evidence="16">
    <location>
        <begin position="1777"/>
        <end position="1789"/>
    </location>
</feature>
<feature type="compositionally biased region" description="Basic residues" evidence="16">
    <location>
        <begin position="1743"/>
        <end position="1752"/>
    </location>
</feature>
<dbReference type="SUPFAM" id="SSF51197">
    <property type="entry name" value="Clavaminate synthase-like"/>
    <property type="match status" value="1"/>
</dbReference>
<feature type="region of interest" description="Disordered" evidence="16">
    <location>
        <begin position="1609"/>
        <end position="1677"/>
    </location>
</feature>
<evidence type="ECO:0000256" key="13">
    <source>
        <dbReference type="ARBA" id="ARBA00037987"/>
    </source>
</evidence>
<feature type="region of interest" description="Disordered" evidence="16">
    <location>
        <begin position="1312"/>
        <end position="1336"/>
    </location>
</feature>
<comment type="cofactor">
    <cofactor evidence="1">
        <name>Fe(2+)</name>
        <dbReference type="ChEBI" id="CHEBI:29033"/>
    </cofactor>
</comment>
<dbReference type="FunFam" id="2.60.120.650:FF:000004">
    <property type="entry name" value="Putative lysine-specific demethylase 3B"/>
    <property type="match status" value="1"/>
</dbReference>
<evidence type="ECO:0000256" key="2">
    <source>
        <dbReference type="ARBA" id="ARBA00004123"/>
    </source>
</evidence>
<feature type="compositionally biased region" description="Basic and acidic residues" evidence="16">
    <location>
        <begin position="408"/>
        <end position="422"/>
    </location>
</feature>
<keyword evidence="5" id="KW-0862">Zinc</keyword>
<evidence type="ECO:0000256" key="12">
    <source>
        <dbReference type="ARBA" id="ARBA00023242"/>
    </source>
</evidence>
<feature type="compositionally biased region" description="Basic and acidic residues" evidence="16">
    <location>
        <begin position="435"/>
        <end position="450"/>
    </location>
</feature>
<dbReference type="InterPro" id="IPR003347">
    <property type="entry name" value="JmjC_dom"/>
</dbReference>
<feature type="region of interest" description="Disordered" evidence="16">
    <location>
        <begin position="332"/>
        <end position="396"/>
    </location>
</feature>
<keyword evidence="12" id="KW-0539">Nucleus</keyword>
<dbReference type="PROSITE" id="PS51184">
    <property type="entry name" value="JMJC"/>
    <property type="match status" value="1"/>
</dbReference>
<dbReference type="SMART" id="SM00558">
    <property type="entry name" value="JmjC"/>
    <property type="match status" value="1"/>
</dbReference>
<feature type="compositionally biased region" description="Basic and acidic residues" evidence="16">
    <location>
        <begin position="1653"/>
        <end position="1662"/>
    </location>
</feature>
<keyword evidence="8" id="KW-0560">Oxidoreductase</keyword>
<evidence type="ECO:0000259" key="17">
    <source>
        <dbReference type="PROSITE" id="PS51184"/>
    </source>
</evidence>
<feature type="compositionally biased region" description="Polar residues" evidence="16">
    <location>
        <begin position="1625"/>
        <end position="1634"/>
    </location>
</feature>
<keyword evidence="3" id="KW-0479">Metal-binding</keyword>
<feature type="region of interest" description="Disordered" evidence="16">
    <location>
        <begin position="727"/>
        <end position="782"/>
    </location>
</feature>
<feature type="compositionally biased region" description="Low complexity" evidence="16">
    <location>
        <begin position="1727"/>
        <end position="1739"/>
    </location>
</feature>
<dbReference type="EC" id="1.14.11.65" evidence="14"/>
<dbReference type="Pfam" id="PF22989">
    <property type="entry name" value="DUF7030"/>
    <property type="match status" value="1"/>
</dbReference>
<accession>A0A0B7BHD0</accession>
<reference evidence="18" key="1">
    <citation type="submission" date="2014-12" db="EMBL/GenBank/DDBJ databases">
        <title>Insight into the proteome of Arion vulgaris.</title>
        <authorList>
            <person name="Aradska J."/>
            <person name="Bulat T."/>
            <person name="Smidak R."/>
            <person name="Sarate P."/>
            <person name="Gangsoo J."/>
            <person name="Sialana F."/>
            <person name="Bilban M."/>
            <person name="Lubec G."/>
        </authorList>
    </citation>
    <scope>NUCLEOTIDE SEQUENCE</scope>
    <source>
        <tissue evidence="18">Skin</tissue>
    </source>
</reference>
<dbReference type="GO" id="GO:0006357">
    <property type="term" value="P:regulation of transcription by RNA polymerase II"/>
    <property type="evidence" value="ECO:0007669"/>
    <property type="project" value="TreeGrafter"/>
</dbReference>
<dbReference type="PANTHER" id="PTHR12549">
    <property type="entry name" value="JMJC DOMAIN-CONTAINING HISTONE DEMETHYLATION PROTEIN"/>
    <property type="match status" value="1"/>
</dbReference>
<feature type="compositionally biased region" description="Low complexity" evidence="16">
    <location>
        <begin position="332"/>
        <end position="344"/>
    </location>
</feature>
<keyword evidence="7" id="KW-0223">Dioxygenase</keyword>
<comment type="subcellular location">
    <subcellularLocation>
        <location evidence="2">Nucleus</location>
    </subcellularLocation>
</comment>
<evidence type="ECO:0000256" key="9">
    <source>
        <dbReference type="ARBA" id="ARBA00023004"/>
    </source>
</evidence>
<dbReference type="InterPro" id="IPR054504">
    <property type="entry name" value="PWWP_KDM3B"/>
</dbReference>
<feature type="compositionally biased region" description="Basic and acidic residues" evidence="16">
    <location>
        <begin position="1795"/>
        <end position="1814"/>
    </location>
</feature>
<feature type="domain" description="JmjC" evidence="17">
    <location>
        <begin position="2484"/>
        <end position="2691"/>
    </location>
</feature>
<protein>
    <recommendedName>
        <fullName evidence="14">[histone H3]-dimethyl-L-lysine(9) demethylase</fullName>
        <ecNumber evidence="14">1.14.11.65</ecNumber>
    </recommendedName>
</protein>
<gene>
    <name evidence="18" type="primary">ORF184546</name>
</gene>
<feature type="region of interest" description="Disordered" evidence="16">
    <location>
        <begin position="1567"/>
        <end position="1593"/>
    </location>
</feature>
<organism evidence="18">
    <name type="scientific">Arion vulgaris</name>
    <dbReference type="NCBI Taxonomy" id="1028688"/>
    <lineage>
        <taxon>Eukaryota</taxon>
        <taxon>Metazoa</taxon>
        <taxon>Spiralia</taxon>
        <taxon>Lophotrochozoa</taxon>
        <taxon>Mollusca</taxon>
        <taxon>Gastropoda</taxon>
        <taxon>Heterobranchia</taxon>
        <taxon>Euthyneura</taxon>
        <taxon>Panpulmonata</taxon>
        <taxon>Eupulmonata</taxon>
        <taxon>Stylommatophora</taxon>
        <taxon>Helicina</taxon>
        <taxon>Arionoidea</taxon>
        <taxon>Arionidae</taxon>
        <taxon>Arion</taxon>
    </lineage>
</organism>
<comment type="catalytic activity">
    <reaction evidence="15">
        <text>N(6),N(6)-dimethyl-L-lysyl(9)-[histone H3] + 2 2-oxoglutarate + 2 O2 = L-lysyl(9)-[histone H3] + 2 formaldehyde + 2 succinate + 2 CO2</text>
        <dbReference type="Rhea" id="RHEA:60188"/>
        <dbReference type="Rhea" id="RHEA-COMP:15541"/>
        <dbReference type="Rhea" id="RHEA-COMP:15546"/>
        <dbReference type="ChEBI" id="CHEBI:15379"/>
        <dbReference type="ChEBI" id="CHEBI:16526"/>
        <dbReference type="ChEBI" id="CHEBI:16810"/>
        <dbReference type="ChEBI" id="CHEBI:16842"/>
        <dbReference type="ChEBI" id="CHEBI:29969"/>
        <dbReference type="ChEBI" id="CHEBI:30031"/>
        <dbReference type="ChEBI" id="CHEBI:61976"/>
        <dbReference type="EC" id="1.14.11.65"/>
    </reaction>
</comment>
<feature type="region of interest" description="Disordered" evidence="16">
    <location>
        <begin position="999"/>
        <end position="1021"/>
    </location>
</feature>
<feature type="non-terminal residue" evidence="18">
    <location>
        <position position="1"/>
    </location>
</feature>
<sequence length="2729" mass="303850">ACRSREELVGKRFMSVKSAGKLKVTKISEWEWRPGFIRAVSTRDTSNADFTVLVEFDDTGWKSREYIKVHNVFQEFLVEHTLSWIHRDNPHTPVRNGQWPALCFKPIVDKVGLFQHSKRPVEFLNDRSLCIVDEEDIIYYKEGDENTIPIVKDCPEIVKLVKAWTDYQDGQKILLTTPTVLLGYRVEVYRTEGTTQWYTAVIKSYNHGTKSLTLTDDTVLEEHNEDPALIQMHLIGDGVVDSILNGVDVGVAQRRRPRSTVTKHHNKDSSSIININRGTVNFQSGSNTVTASPAKHSSSITINNNNTLTTSVTATTTSCIGKGTSTKLRAATVVETTSPSPVSSLGSKGQTQHKNNQKQTPKRKPDPPTKVAKKACQGKKLKKSTSENDHDTSPSVCKHTCNVVVKRIEADSKNTQNKEKSKPPRLRTKPSQIKKPPDREENKYKDHLDDSSDIVNNSQDKGDSSPDLNTRINKEIKSGGKIKIDREGKEVAANVCTDKVHKKQILSPGPAVALLTSENADNQGKKFVCDAKLSTVAGTFINDVLSSTPPLSSVKLSGKESSKPSKCSSNEDNKQTEIKTSNIKNNIVNVKRESCPIRETLQVKERVNSIAIVSNSSDTESDEDMHYKKQILRAGGNISPPPQTTQEPPISEGIDVNHSLTDQLTKRKNNDKFAINGDGRSRLDAVAATKILSASYFQAERDKSDCNSVAKSHDFIVERQSAFTCVQSSVPRSNPNTPVLDRSDSRASDGQLSIHLSDDKRPSSRLDDIRSVRSSPGTSPLVLDRSEAVHPYRDPELMRKNPVHSNVPNILATQHKMSQPTFPSVHPSVSGTSVSSQSAAFASVPTLQTRGLLSTLPSTLAYTNTHQLPPSISHHLTLPHGYPMDAVVRAQQHQFAALQQQHLMGYTLNSAPGALAPLEALWQRKYPTAPLPAHYMLQKNQDTLLPSELASALHREQIQLQIDHERREIERIEVERRERERLEQDRREKEHKELLERERQEKEKLERERIERERQEWEHKQNQERILRESVDTEAAVEQHFAESLTRLASQQGIAMFPSITCGTGRGLIPKTEALHGLPPHGLTYHEKKHFEHRTEDHMKRDMDTLQDDKRYINKSGSDKNSVFTGYPYGNSGYHPNSGLSQSNQKPFFNLYGYPSSHSTITPEQLKQRGLNPEPRHIKEEIPDKKPLYSQVPTHAANSVHLNQTYSSNEIKQEPHNSVIVKRESKPAVKMENPVAAHSHHTSPSSSSPRPQHPRPAHTPEHRPDRPLSSSTSPALGVHLHHLHRSSPVATSSNHPPSSHSTIFCSTENHILPRSQSPYTPAASQSQPQPLNFCKSSSTNKIKALDQQPPQVHTSYSSVQAPVSVPSSLAYSYSLIQQGLVPNPIYSQGGPSHPPHQHSLGPIAVGVPSPNSVLDSKPSQVSPGSKRKICSKDSTFNRKKPKGQTEASLTSHSISIPVTTPQIITYPSPYTTSSSSSMFTKPEMSSVTSSSPSQIGTNLPQVSTGFMDSFKSFVENTVQIAFLQDEKKSQEKAEKEKVTVSLNHSPSNKPEADLFELKLHTDIMPQTSGSQLVDDSPSTRQDVPQSSSDSYSSRIMDTINRVANNQLDTDSDTLSASSPPPQIKPSDTNSPLGKSSNSSSSGHPHHMKKAWLQRHDEDKKSETPILSQGEDDSNSSLNPARDIICCVENPSASVSDGCQEGRRMSPANVVVTLTNGSVSDVNHDESTSSASESEMQSSSKIIGQKKRSKSRKVAGGSLKKARSDVEVPTSTSPATFSNSSISNISQKKTNSNKRNKTDKEIKSKDDSQTVKQEEQLYSSSKQSRDSSPQPSKEKNSRLIAAAAADCSQSSFSDRSNLSPALSESNMSPASSTSSSSTTCTTLKNNSGLSKEIKDKKKQTRRSKELSRDSKKSSSFSKPLVKMNVTTLKRTMMPFIQDGPCSEITPKLTKCRECKMTPGQRSKKLPNIFCRFYAFRRLKYNSRGIVTIDGFSELSDADPDDIEPWLPRFPVQEPVLDVKNSKFIIAKVGDKFCELVEQEREAKSWAGDNVKIVWKRAVMGVREMCDVCDTTLFNMHWVCHKCGFVVCLDCYKVRVKEAKKALIDDKWLTCSLNRQAHKASEMMLTQIIPSDALWELGRLIHDIRTKWSIPSNCPCGGSNVENKVISKNGINQQLLNAVNTRKLPNGFGSEEYVNKNSKSKKQESNQLKNLDTYNPDTTSSPLSILAEVASMEPNSDRDKSDVKRKLDKAVIPANELLEETEKKSGCSTLRELLTKTAGKPKVTNDKKSKKSSGLSTLDDIIQSVVEKSCTDGGAPFKFLHYTPRLGGWKREMPIMIHNLTETSVLYPDVPHSWLCDGRLLRLHDGHHKGNLQIFQEQWKRGQPVLVSCANKKMNINLWKPEMFIKEFGHIENEVVNCRTGDVIIGHTMGEFWDGFENLGNRPTDNNDAPMLLKLKDWPPGDDFSELLPSRFHDLMNALPLPDYTQRNGKLNLASRLPDFLVRPDLGPKMYNAYGSSYFPKEGTTNLHLDISDAVNVMVYVGVPGDGPGGRKAQEEAAVKSIDDAGCDSITKRRVREVHEIPGALWHIYDAHDADKIRDFLNKVAKERGEIIETDHDAIHDQSWYLDKELCDRLLKEYGVQGYTIVQCLGDAIFIPAGAPHQVRNLHSCVKVAEDFVSPEHLNHCFRLTQEFRQLSETHSNHEDKLQVKNIIYHAVKDAIAVLRENDSENN</sequence>
<name>A0A0B7BHD0_9EUPU</name>
<dbReference type="GO" id="GO:0000785">
    <property type="term" value="C:chromatin"/>
    <property type="evidence" value="ECO:0007669"/>
    <property type="project" value="TreeGrafter"/>
</dbReference>
<keyword evidence="11" id="KW-0804">Transcription</keyword>
<feature type="region of interest" description="Disordered" evidence="16">
    <location>
        <begin position="2189"/>
        <end position="2218"/>
    </location>
</feature>
<keyword evidence="9" id="KW-0408">Iron</keyword>
<feature type="compositionally biased region" description="Low complexity" evidence="16">
    <location>
        <begin position="1818"/>
        <end position="1830"/>
    </location>
</feature>
<evidence type="ECO:0000256" key="14">
    <source>
        <dbReference type="ARBA" id="ARBA00038951"/>
    </source>
</evidence>
<feature type="compositionally biased region" description="Polar residues" evidence="16">
    <location>
        <begin position="1846"/>
        <end position="1861"/>
    </location>
</feature>
<feature type="compositionally biased region" description="Low complexity" evidence="16">
    <location>
        <begin position="1862"/>
        <end position="1886"/>
    </location>
</feature>
<evidence type="ECO:0000256" key="8">
    <source>
        <dbReference type="ARBA" id="ARBA00023002"/>
    </source>
</evidence>
<feature type="region of interest" description="Disordered" evidence="16">
    <location>
        <begin position="408"/>
        <end position="474"/>
    </location>
</feature>
<evidence type="ECO:0000256" key="15">
    <source>
        <dbReference type="ARBA" id="ARBA00047648"/>
    </source>
</evidence>
<dbReference type="Gene3D" id="2.60.120.650">
    <property type="entry name" value="Cupin"/>
    <property type="match status" value="1"/>
</dbReference>
<evidence type="ECO:0000256" key="1">
    <source>
        <dbReference type="ARBA" id="ARBA00001954"/>
    </source>
</evidence>
<feature type="compositionally biased region" description="Basic and acidic residues" evidence="16">
    <location>
        <begin position="1527"/>
        <end position="1538"/>
    </location>
</feature>
<dbReference type="Pfam" id="PF22988">
    <property type="entry name" value="PWWP_KDM3B"/>
    <property type="match status" value="1"/>
</dbReference>
<evidence type="ECO:0000313" key="18">
    <source>
        <dbReference type="EMBL" id="CEK91726.1"/>
    </source>
</evidence>
<feature type="region of interest" description="Disordered" evidence="16">
    <location>
        <begin position="1715"/>
        <end position="1917"/>
    </location>
</feature>
<evidence type="ECO:0000256" key="7">
    <source>
        <dbReference type="ARBA" id="ARBA00022964"/>
    </source>
</evidence>
<dbReference type="InterPro" id="IPR045109">
    <property type="entry name" value="LSDs-like"/>
</dbReference>
<keyword evidence="10" id="KW-0805">Transcription regulation</keyword>
<dbReference type="InterPro" id="IPR054294">
    <property type="entry name" value="DUF7030"/>
</dbReference>
<evidence type="ECO:0000256" key="5">
    <source>
        <dbReference type="ARBA" id="ARBA00022833"/>
    </source>
</evidence>
<feature type="compositionally biased region" description="Polar residues" evidence="16">
    <location>
        <begin position="345"/>
        <end position="359"/>
    </location>
</feature>
<feature type="compositionally biased region" description="Basic and acidic residues" evidence="16">
    <location>
        <begin position="1901"/>
        <end position="1911"/>
    </location>
</feature>
<feature type="compositionally biased region" description="Polar residues" evidence="16">
    <location>
        <begin position="1409"/>
        <end position="1423"/>
    </location>
</feature>
<feature type="compositionally biased region" description="Polar residues" evidence="16">
    <location>
        <begin position="727"/>
        <end position="737"/>
    </location>
</feature>